<dbReference type="PANTHER" id="PTHR10465">
    <property type="entry name" value="TRANSMEMBRANE GTPASE FZO1"/>
    <property type="match status" value="1"/>
</dbReference>
<protein>
    <submittedName>
        <fullName evidence="8">Dynamin family protein</fullName>
    </submittedName>
</protein>
<dbReference type="InterPro" id="IPR045063">
    <property type="entry name" value="Dynamin_N"/>
</dbReference>
<dbReference type="RefSeq" id="WP_377832654.1">
    <property type="nucleotide sequence ID" value="NZ_JBHRSK010000004.1"/>
</dbReference>
<keyword evidence="6" id="KW-0175">Coiled coil</keyword>
<dbReference type="SUPFAM" id="SSF52540">
    <property type="entry name" value="P-loop containing nucleoside triphosphate hydrolases"/>
    <property type="match status" value="1"/>
</dbReference>
<evidence type="ECO:0000313" key="8">
    <source>
        <dbReference type="EMBL" id="MFC2968007.1"/>
    </source>
</evidence>
<dbReference type="Proteomes" id="UP001595443">
    <property type="component" value="Unassembled WGS sequence"/>
</dbReference>
<gene>
    <name evidence="8" type="ORF">ACFOES_07875</name>
</gene>
<comment type="subcellular location">
    <subcellularLocation>
        <location evidence="1">Membrane</location>
    </subcellularLocation>
</comment>
<keyword evidence="4" id="KW-0342">GTP-binding</keyword>
<comment type="caution">
    <text evidence="8">The sequence shown here is derived from an EMBL/GenBank/DDBJ whole genome shotgun (WGS) entry which is preliminary data.</text>
</comment>
<keyword evidence="2" id="KW-0547">Nucleotide-binding</keyword>
<dbReference type="EMBL" id="JBHRSK010000004">
    <property type="protein sequence ID" value="MFC2968007.1"/>
    <property type="molecule type" value="Genomic_DNA"/>
</dbReference>
<name>A0ABV7AGX7_9RHOB</name>
<dbReference type="PANTHER" id="PTHR10465:SF0">
    <property type="entry name" value="SARCALUMENIN"/>
    <property type="match status" value="1"/>
</dbReference>
<keyword evidence="3" id="KW-0378">Hydrolase</keyword>
<evidence type="ECO:0000256" key="5">
    <source>
        <dbReference type="ARBA" id="ARBA00023136"/>
    </source>
</evidence>
<evidence type="ECO:0000256" key="6">
    <source>
        <dbReference type="SAM" id="Coils"/>
    </source>
</evidence>
<evidence type="ECO:0000256" key="4">
    <source>
        <dbReference type="ARBA" id="ARBA00023134"/>
    </source>
</evidence>
<dbReference type="Gene3D" id="3.40.50.300">
    <property type="entry name" value="P-loop containing nucleotide triphosphate hydrolases"/>
    <property type="match status" value="1"/>
</dbReference>
<keyword evidence="9" id="KW-1185">Reference proteome</keyword>
<evidence type="ECO:0000256" key="2">
    <source>
        <dbReference type="ARBA" id="ARBA00022741"/>
    </source>
</evidence>
<reference evidence="9" key="1">
    <citation type="journal article" date="2019" name="Int. J. Syst. Evol. Microbiol.">
        <title>The Global Catalogue of Microorganisms (GCM) 10K type strain sequencing project: providing services to taxonomists for standard genome sequencing and annotation.</title>
        <authorList>
            <consortium name="The Broad Institute Genomics Platform"/>
            <consortium name="The Broad Institute Genome Sequencing Center for Infectious Disease"/>
            <person name="Wu L."/>
            <person name="Ma J."/>
        </authorList>
    </citation>
    <scope>NUCLEOTIDE SEQUENCE [LARGE SCALE GENOMIC DNA]</scope>
    <source>
        <strain evidence="9">KCTC 62192</strain>
    </source>
</reference>
<keyword evidence="5" id="KW-0472">Membrane</keyword>
<sequence length="683" mass="74684">MNAESGFPEMHGAIADAENARLLTLGFDGLQGLLDKLSELDDALGTLAEVGDEATRNGARRLKAQIAGFEPGVTMIGQVKSGKTSLVNAMIGRPDLLPADVNPWTSVVTSLHLDPQAPHDAGSAVFRFFETDEWAKLLDKGGRLGELASRAGADEELEKLQRQIEEMREKSRTRLGERFELLLGQEHDYASFDADLIERYVCLGDFFDDAEEDEDALQQGRFADITKSADLQLRRAEYPMKLCIRDTPGVNDTFMMREQITIRAIRDSRLCVVVLSAHQALSSVDMALIRLISNIKSREVIVFVNRIDELSDPGKQIPEIDASIRETLRLHQGPTDAQILFGSAYWAQHALAGTLEEMAPESTAALLNWAEACLDSGVPEGSPLELVWKLSGISALFNALSDRIGAGVGQELVDRVARSTANLAKGVQTASGALATRDGGAPKLILPRAELLAEIDRIGGLGRDMLDSQFEKVIGDYRGRIDRSHTSFLERATAALISHLETKGDKVVWSYDPTGLRMLLRSGHQLFSARAQKAAKLVYEGMAVELGQLYQRAFDLSEEVQIAAPPPPSIAPPVEIGQTIALDIRGNWWRSWWQRRRGYQAYAASFYQMIMAETEPLIRDLKQAQAEAVHADAVAALQGFMDEQREILVGLADRSGAGPADNGAEARLAAITDVMASLARDAA</sequence>
<organism evidence="8 9">
    <name type="scientific">Acidimangrovimonas pyrenivorans</name>
    <dbReference type="NCBI Taxonomy" id="2030798"/>
    <lineage>
        <taxon>Bacteria</taxon>
        <taxon>Pseudomonadati</taxon>
        <taxon>Pseudomonadota</taxon>
        <taxon>Alphaproteobacteria</taxon>
        <taxon>Rhodobacterales</taxon>
        <taxon>Paracoccaceae</taxon>
        <taxon>Acidimangrovimonas</taxon>
    </lineage>
</organism>
<feature type="coiled-coil region" evidence="6">
    <location>
        <begin position="150"/>
        <end position="177"/>
    </location>
</feature>
<dbReference type="Pfam" id="PF00350">
    <property type="entry name" value="Dynamin_N"/>
    <property type="match status" value="1"/>
</dbReference>
<evidence type="ECO:0000313" key="9">
    <source>
        <dbReference type="Proteomes" id="UP001595443"/>
    </source>
</evidence>
<evidence type="ECO:0000256" key="3">
    <source>
        <dbReference type="ARBA" id="ARBA00022801"/>
    </source>
</evidence>
<evidence type="ECO:0000259" key="7">
    <source>
        <dbReference type="Pfam" id="PF00350"/>
    </source>
</evidence>
<feature type="domain" description="Dynamin N-terminal" evidence="7">
    <location>
        <begin position="73"/>
        <end position="301"/>
    </location>
</feature>
<evidence type="ECO:0000256" key="1">
    <source>
        <dbReference type="ARBA" id="ARBA00004370"/>
    </source>
</evidence>
<dbReference type="InterPro" id="IPR027417">
    <property type="entry name" value="P-loop_NTPase"/>
</dbReference>
<accession>A0ABV7AGX7</accession>
<dbReference type="InterPro" id="IPR027094">
    <property type="entry name" value="Mitofusin_fam"/>
</dbReference>
<proteinExistence type="predicted"/>